<feature type="domain" description="Protein kinase" evidence="6">
    <location>
        <begin position="269"/>
        <end position="535"/>
    </location>
</feature>
<dbReference type="GO" id="GO:0005829">
    <property type="term" value="C:cytosol"/>
    <property type="evidence" value="ECO:0007669"/>
    <property type="project" value="TreeGrafter"/>
</dbReference>
<dbReference type="GO" id="GO:0005776">
    <property type="term" value="C:autophagosome"/>
    <property type="evidence" value="ECO:0007669"/>
    <property type="project" value="TreeGrafter"/>
</dbReference>
<proteinExistence type="predicted"/>
<evidence type="ECO:0000313" key="8">
    <source>
        <dbReference type="Proteomes" id="UP000618343"/>
    </source>
</evidence>
<dbReference type="PANTHER" id="PTHR24348">
    <property type="entry name" value="SERINE/THREONINE-PROTEIN KINASE UNC-51-RELATED"/>
    <property type="match status" value="1"/>
</dbReference>
<keyword evidence="2" id="KW-0547">Nucleotide-binding</keyword>
<reference evidence="7" key="1">
    <citation type="journal article" date="2020" name="ISME J.">
        <title>Gammaproteobacteria mediating utilization of methyl-, sulfur- and petroleum organic compounds in deep ocean hydrothermal plumes.</title>
        <authorList>
            <person name="Zhou Z."/>
            <person name="Liu Y."/>
            <person name="Pan J."/>
            <person name="Cron B.R."/>
            <person name="Toner B.M."/>
            <person name="Anantharaman K."/>
            <person name="Breier J.A."/>
            <person name="Dick G.J."/>
            <person name="Li M."/>
        </authorList>
    </citation>
    <scope>NUCLEOTIDE SEQUENCE</scope>
    <source>
        <strain evidence="7">SZUA-1471</strain>
    </source>
</reference>
<dbReference type="PROSITE" id="PS00107">
    <property type="entry name" value="PROTEIN_KINASE_ATP"/>
    <property type="match status" value="1"/>
</dbReference>
<keyword evidence="7" id="KW-0723">Serine/threonine-protein kinase</keyword>
<dbReference type="SMART" id="SM00220">
    <property type="entry name" value="S_TKc"/>
    <property type="match status" value="1"/>
</dbReference>
<dbReference type="PROSITE" id="PS50011">
    <property type="entry name" value="PROTEIN_KINASE_DOM"/>
    <property type="match status" value="1"/>
</dbReference>
<evidence type="ECO:0000259" key="6">
    <source>
        <dbReference type="PROSITE" id="PS50011"/>
    </source>
</evidence>
<dbReference type="InterPro" id="IPR000719">
    <property type="entry name" value="Prot_kinase_dom"/>
</dbReference>
<dbReference type="SUPFAM" id="SSF56112">
    <property type="entry name" value="Protein kinase-like (PK-like)"/>
    <property type="match status" value="1"/>
</dbReference>
<dbReference type="GO" id="GO:0004674">
    <property type="term" value="F:protein serine/threonine kinase activity"/>
    <property type="evidence" value="ECO:0007669"/>
    <property type="project" value="UniProtKB-KW"/>
</dbReference>
<evidence type="ECO:0000256" key="3">
    <source>
        <dbReference type="ARBA" id="ARBA00022777"/>
    </source>
</evidence>
<dbReference type="GO" id="GO:0016020">
    <property type="term" value="C:membrane"/>
    <property type="evidence" value="ECO:0007669"/>
    <property type="project" value="TreeGrafter"/>
</dbReference>
<evidence type="ECO:0000256" key="5">
    <source>
        <dbReference type="SAM" id="Coils"/>
    </source>
</evidence>
<keyword evidence="1" id="KW-0808">Transferase</keyword>
<gene>
    <name evidence="7" type="ORF">EYH21_03400</name>
</gene>
<dbReference type="GO" id="GO:0000407">
    <property type="term" value="C:phagophore assembly site"/>
    <property type="evidence" value="ECO:0007669"/>
    <property type="project" value="TreeGrafter"/>
</dbReference>
<sequence>MSASCILALVALWVIGAYIYYSCVVYGHFCGKVYLKGVGNLASEISTTSISKVETVEPIIKKEIEVSKETDTSSDNSHNLSRDKLEDQLKREYLTLKEYVKKVLNRVKEGEVIKDKVIEDLIKKEIDTLLKLDDLDDFELFFINGKPILAHKKGEITVHTTLGLSLIEYSKSPDFEKIKDRLQKIHFETYKKENGVFFRGFDSEGNKVFSDVGLFIWNFKDINRLKGEVGRIVRGILRDRSTSSSYRDRESPVSTKVIGDFPGELLEKYIPLEKLGEGGFGKVFKVKRKGGTLPLAVKVPKLEESARKYLMKEMEVWRNLNHPNIVKLYDAFIEPIPHIEMEYIEGYNLNGEIIRDLDTYPKPANPEEAIKLIRETGEGIKHAHDRDIVHRDIKPSNILLTENFTPKITDWGLAKIGAKSTTTSSIKGLTLLYSAPEQIDEEEYGKTDKRTDIYQLGVLFYELITGRLPYTGTTPAQISLKITNPNIKPIPPSKIDPRLSIFDGIFEKLLAKRKEDRYKSMDQVLEALNSIEEIIREKEELKNTLTKTTQKLKISTDKREIERLTRDLVDASIKLALKCIKVNDKVGLLDTLELLKNYVKSEDNRRDLEKAISYIEYLIKEGIPIGEDTVEKLKVLFNRIRREWN</sequence>
<comment type="caution">
    <text evidence="7">The sequence shown here is derived from an EMBL/GenBank/DDBJ whole genome shotgun (WGS) entry which is preliminary data.</text>
</comment>
<evidence type="ECO:0000256" key="2">
    <source>
        <dbReference type="ARBA" id="ARBA00022741"/>
    </source>
</evidence>
<accession>A0A833E649</accession>
<dbReference type="InterPro" id="IPR011009">
    <property type="entry name" value="Kinase-like_dom_sf"/>
</dbReference>
<evidence type="ECO:0000256" key="1">
    <source>
        <dbReference type="ARBA" id="ARBA00022679"/>
    </source>
</evidence>
<dbReference type="Gene3D" id="1.10.510.10">
    <property type="entry name" value="Transferase(Phosphotransferase) domain 1"/>
    <property type="match status" value="1"/>
</dbReference>
<dbReference type="InterPro" id="IPR017441">
    <property type="entry name" value="Protein_kinase_ATP_BS"/>
</dbReference>
<organism evidence="7 8">
    <name type="scientific">Methanothermococcus okinawensis</name>
    <dbReference type="NCBI Taxonomy" id="155863"/>
    <lineage>
        <taxon>Archaea</taxon>
        <taxon>Methanobacteriati</taxon>
        <taxon>Methanobacteriota</taxon>
        <taxon>Methanomada group</taxon>
        <taxon>Methanococci</taxon>
        <taxon>Methanococcales</taxon>
        <taxon>Methanococcaceae</taxon>
        <taxon>Methanothermococcus</taxon>
    </lineage>
</organism>
<dbReference type="Proteomes" id="UP000618343">
    <property type="component" value="Unassembled WGS sequence"/>
</dbReference>
<keyword evidence="4" id="KW-0067">ATP-binding</keyword>
<dbReference type="InterPro" id="IPR045269">
    <property type="entry name" value="Atg1-like"/>
</dbReference>
<dbReference type="GO" id="GO:0005524">
    <property type="term" value="F:ATP binding"/>
    <property type="evidence" value="ECO:0007669"/>
    <property type="project" value="UniProtKB-KW"/>
</dbReference>
<dbReference type="PROSITE" id="PS00108">
    <property type="entry name" value="PROTEIN_KINASE_ST"/>
    <property type="match status" value="1"/>
</dbReference>
<keyword evidence="5" id="KW-0175">Coiled coil</keyword>
<dbReference type="EMBL" id="DQUO01000034">
    <property type="protein sequence ID" value="HIP91329.1"/>
    <property type="molecule type" value="Genomic_DNA"/>
</dbReference>
<dbReference type="InterPro" id="IPR008271">
    <property type="entry name" value="Ser/Thr_kinase_AS"/>
</dbReference>
<dbReference type="Pfam" id="PF00069">
    <property type="entry name" value="Pkinase"/>
    <property type="match status" value="1"/>
</dbReference>
<keyword evidence="3 7" id="KW-0418">Kinase</keyword>
<name>A0A833E649_9EURY</name>
<dbReference type="AlphaFoldDB" id="A0A833E649"/>
<dbReference type="CDD" id="cd14014">
    <property type="entry name" value="STKc_PknB_like"/>
    <property type="match status" value="1"/>
</dbReference>
<dbReference type="PANTHER" id="PTHR24348:SF22">
    <property type="entry name" value="NON-SPECIFIC SERINE_THREONINE PROTEIN KINASE"/>
    <property type="match status" value="1"/>
</dbReference>
<evidence type="ECO:0000256" key="4">
    <source>
        <dbReference type="ARBA" id="ARBA00022840"/>
    </source>
</evidence>
<evidence type="ECO:0000313" key="7">
    <source>
        <dbReference type="EMBL" id="HIP91329.1"/>
    </source>
</evidence>
<protein>
    <submittedName>
        <fullName evidence="7">Serine/threonine protein kinase</fullName>
    </submittedName>
</protein>
<feature type="coiled-coil region" evidence="5">
    <location>
        <begin position="521"/>
        <end position="558"/>
    </location>
</feature>